<dbReference type="Proteomes" id="UP000008782">
    <property type="component" value="Unassembled WGS sequence"/>
</dbReference>
<evidence type="ECO:0000256" key="1">
    <source>
        <dbReference type="SAM" id="Phobius"/>
    </source>
</evidence>
<reference evidence="3" key="1">
    <citation type="journal article" date="2012" name="Nat. Genet.">
        <title>Lifestyle transitions in plant pathogenic Colletotrichum fungi deciphered by genome and transcriptome analyses.</title>
        <authorList>
            <person name="O'Connell R.J."/>
            <person name="Thon M.R."/>
            <person name="Hacquard S."/>
            <person name="Amyotte S.G."/>
            <person name="Kleemann J."/>
            <person name="Torres M.F."/>
            <person name="Damm U."/>
            <person name="Buiate E.A."/>
            <person name="Epstein L."/>
            <person name="Alkan N."/>
            <person name="Altmueller J."/>
            <person name="Alvarado-Balderrama L."/>
            <person name="Bauser C.A."/>
            <person name="Becker C."/>
            <person name="Birren B.W."/>
            <person name="Chen Z."/>
            <person name="Choi J."/>
            <person name="Crouch J.A."/>
            <person name="Duvick J.P."/>
            <person name="Farman M.A."/>
            <person name="Gan P."/>
            <person name="Heiman D."/>
            <person name="Henrissat B."/>
            <person name="Howard R.J."/>
            <person name="Kabbage M."/>
            <person name="Koch C."/>
            <person name="Kracher B."/>
            <person name="Kubo Y."/>
            <person name="Law A.D."/>
            <person name="Lebrun M.-H."/>
            <person name="Lee Y.-H."/>
            <person name="Miyara I."/>
            <person name="Moore N."/>
            <person name="Neumann U."/>
            <person name="Nordstroem K."/>
            <person name="Panaccione D.G."/>
            <person name="Panstruga R."/>
            <person name="Place M."/>
            <person name="Proctor R.H."/>
            <person name="Prusky D."/>
            <person name="Rech G."/>
            <person name="Reinhardt R."/>
            <person name="Rollins J.A."/>
            <person name="Rounsley S."/>
            <person name="Schardl C.L."/>
            <person name="Schwartz D.C."/>
            <person name="Shenoy N."/>
            <person name="Shirasu K."/>
            <person name="Sikhakolli U.R."/>
            <person name="Stueber K."/>
            <person name="Sukno S.A."/>
            <person name="Sweigard J.A."/>
            <person name="Takano Y."/>
            <person name="Takahara H."/>
            <person name="Trail F."/>
            <person name="van der Does H.C."/>
            <person name="Voll L.M."/>
            <person name="Will I."/>
            <person name="Young S."/>
            <person name="Zeng Q."/>
            <person name="Zhang J."/>
            <person name="Zhou S."/>
            <person name="Dickman M.B."/>
            <person name="Schulze-Lefert P."/>
            <person name="Ver Loren van Themaat E."/>
            <person name="Ma L.-J."/>
            <person name="Vaillancourt L.J."/>
        </authorList>
    </citation>
    <scope>NUCLEOTIDE SEQUENCE [LARGE SCALE GENOMIC DNA]</scope>
    <source>
        <strain evidence="3">M1.001 / M2 / FGSC 10212</strain>
    </source>
</reference>
<dbReference type="HOGENOM" id="CLU_022448_0_0_1"/>
<name>E3QSI5_COLGM</name>
<evidence type="ECO:0000313" key="2">
    <source>
        <dbReference type="EMBL" id="EFQ33823.1"/>
    </source>
</evidence>
<protein>
    <submittedName>
        <fullName evidence="2">Integral membrane protein</fullName>
    </submittedName>
</protein>
<proteinExistence type="predicted"/>
<keyword evidence="1" id="KW-0472">Membrane</keyword>
<feature type="transmembrane region" description="Helical" evidence="1">
    <location>
        <begin position="145"/>
        <end position="166"/>
    </location>
</feature>
<gene>
    <name evidence="2" type="ORF">GLRG_08967</name>
</gene>
<feature type="transmembrane region" description="Helical" evidence="1">
    <location>
        <begin position="26"/>
        <end position="48"/>
    </location>
</feature>
<accession>E3QSI5</accession>
<dbReference type="OrthoDB" id="5313079at2759"/>
<organism evidence="3">
    <name type="scientific">Colletotrichum graminicola (strain M1.001 / M2 / FGSC 10212)</name>
    <name type="common">Maize anthracnose fungus</name>
    <name type="synonym">Glomerella graminicola</name>
    <dbReference type="NCBI Taxonomy" id="645133"/>
    <lineage>
        <taxon>Eukaryota</taxon>
        <taxon>Fungi</taxon>
        <taxon>Dikarya</taxon>
        <taxon>Ascomycota</taxon>
        <taxon>Pezizomycotina</taxon>
        <taxon>Sordariomycetes</taxon>
        <taxon>Hypocreomycetidae</taxon>
        <taxon>Glomerellales</taxon>
        <taxon>Glomerellaceae</taxon>
        <taxon>Colletotrichum</taxon>
        <taxon>Colletotrichum graminicola species complex</taxon>
    </lineage>
</organism>
<feature type="transmembrane region" description="Helical" evidence="1">
    <location>
        <begin position="269"/>
        <end position="292"/>
    </location>
</feature>
<dbReference type="InterPro" id="IPR036305">
    <property type="entry name" value="RGS_sf"/>
</dbReference>
<dbReference type="SUPFAM" id="SSF48097">
    <property type="entry name" value="Regulator of G-protein signaling, RGS"/>
    <property type="match status" value="1"/>
</dbReference>
<keyword evidence="1" id="KW-1133">Transmembrane helix</keyword>
<keyword evidence="1" id="KW-0812">Transmembrane</keyword>
<evidence type="ECO:0000313" key="3">
    <source>
        <dbReference type="Proteomes" id="UP000008782"/>
    </source>
</evidence>
<feature type="transmembrane region" description="Helical" evidence="1">
    <location>
        <begin position="203"/>
        <end position="222"/>
    </location>
</feature>
<dbReference type="AlphaFoldDB" id="E3QSI5"/>
<dbReference type="Gene3D" id="1.10.167.10">
    <property type="entry name" value="Regulator of G-protein Signalling 4, domain 2"/>
    <property type="match status" value="1"/>
</dbReference>
<keyword evidence="3" id="KW-1185">Reference proteome</keyword>
<feature type="transmembrane region" description="Helical" evidence="1">
    <location>
        <begin position="234"/>
        <end position="257"/>
    </location>
</feature>
<feature type="transmembrane region" description="Helical" evidence="1">
    <location>
        <begin position="87"/>
        <end position="106"/>
    </location>
</feature>
<dbReference type="InterPro" id="IPR044926">
    <property type="entry name" value="RGS_subdomain_2"/>
</dbReference>
<dbReference type="EMBL" id="GG697374">
    <property type="protein sequence ID" value="EFQ33823.1"/>
    <property type="molecule type" value="Genomic_DNA"/>
</dbReference>
<dbReference type="GeneID" id="24414332"/>
<dbReference type="eggNOG" id="ENOG502SM9E">
    <property type="taxonomic scope" value="Eukaryota"/>
</dbReference>
<dbReference type="STRING" id="645133.E3QSI5"/>
<feature type="transmembrane region" description="Helical" evidence="1">
    <location>
        <begin position="60"/>
        <end position="81"/>
    </location>
</feature>
<sequence length="580" mass="66444">MDPAALVGLTIYNLQPMPPKWDRIGIFYVTFCATWTAIVLAGMAFRWANRTQPILKIRGLPFAFGSIIFLHMYWCMAQITYPIGGTMPVVIAYDVQYFVMGIWFPLAKLQRLQFMDNGARYPRGCNGRKSSWLCRLRNMEYEKRLMIFIWFGIVAQCLLTTGMWLACKKYHPTFGLPGTEIRGETLPEQLIELGRGWEWWPTIIWQFVWTWALAPTLIWRAWSVRDTMGWRTQTVGCCLSSLHATLMFLIASYVPAFNKINMYFTPSQWIHLSTMMFEIFTIFIPLVQLICLRTQTKHVTDANARWETGSQMTFNRSSTVVSFYGTKNSLSFSQEEKGQSTLCQLKPSDIGSEPDSRLLTMTALDHALRENRSALQEFSALSDFSGENIAFLARVSEWKSHSWPHALSGSTSQEPLGDDTRLEVYNRALEIYADFISLQHAYFPLNLPSQEMKQLFTIFDKPARIMFGEDPSINIAVPFDDAYVQGHEGSDSGNHGDLRNQVRYTGEVPSEFDSTVFDIAHAHIKYLVLTNTWPKFVKEMHQRRRSHETSRSVVTNKSESSLLSQVSSGLTNLIRSIKAT</sequence>
<dbReference type="RefSeq" id="XP_008097843.1">
    <property type="nucleotide sequence ID" value="XM_008099652.1"/>
</dbReference>
<dbReference type="VEuPathDB" id="FungiDB:GLRG_08967"/>